<organism evidence="3 4">
    <name type="scientific">Mytilus coruscus</name>
    <name type="common">Sea mussel</name>
    <dbReference type="NCBI Taxonomy" id="42192"/>
    <lineage>
        <taxon>Eukaryota</taxon>
        <taxon>Metazoa</taxon>
        <taxon>Spiralia</taxon>
        <taxon>Lophotrochozoa</taxon>
        <taxon>Mollusca</taxon>
        <taxon>Bivalvia</taxon>
        <taxon>Autobranchia</taxon>
        <taxon>Pteriomorphia</taxon>
        <taxon>Mytilida</taxon>
        <taxon>Mytiloidea</taxon>
        <taxon>Mytilidae</taxon>
        <taxon>Mytilinae</taxon>
        <taxon>Mytilus</taxon>
    </lineage>
</organism>
<keyword evidence="1" id="KW-0175">Coiled coil</keyword>
<gene>
    <name evidence="3" type="ORF">MCOR_37944</name>
</gene>
<keyword evidence="4" id="KW-1185">Reference proteome</keyword>
<feature type="compositionally biased region" description="Basic and acidic residues" evidence="2">
    <location>
        <begin position="75"/>
        <end position="89"/>
    </location>
</feature>
<evidence type="ECO:0000256" key="2">
    <source>
        <dbReference type="SAM" id="MobiDB-lite"/>
    </source>
</evidence>
<feature type="region of interest" description="Disordered" evidence="2">
    <location>
        <begin position="620"/>
        <end position="643"/>
    </location>
</feature>
<sequence>MPQKINCSLVHSGREPGPCKICGTHDHTKRYVHMCQKKDRLPAYYKYVMEHHTIEDEDCICRKCDAKLTRDSRLLSDDVRPPAKRRSLESSDSASNAPDLSGSISGSCSTSSDCASNTPDLCVFISGSCFLSSLHCDKLCRVASVESHKFKTCFKTWDSSRQPLPDSSDVKVTLCEHYYREYQKCVHDINICMCDKSCKYSKKFVNISPDKHDQFNLYITEELNVEKIIESESIIVYLSCYRSYKVFSKSTNFTLIHAQTDGFLVDCLQEFDEIDLKSVDVSNTDLFCFRMILAEVVNKFLTYKPLLLQSLYSEYCGHVSKLCNSLNISLNVKSENRIKHDIRWIFRMLNSCLGSALHYWVPESLTTGRMVYRVSTDFMRCAHSQLNGHKKSIDELQAVNKALQNKLDDLSESLQAMKKIECLDETLKITRQCIKSYVSSSVNSSELPDIRCFDVHDEIQKLDPVLWNFIYRLTANEIEEKELRRDVFYSLENSYLGMDDSCLRLFPRLFVASCIFNAESSKCGQPLHLLLSDVLEKYSGSSIELLAISNRLGATVSKESLKRFISSRCIQLDKEPNLLSSDSFTVASFDNLDKNQKYAIVGTTIQAVTPKPSVKHDFTYVPKPSGPSYSDQSASEPSIKSVSRSIPSDLIKAIKGT</sequence>
<protein>
    <submittedName>
        <fullName evidence="3">Uncharacterized protein</fullName>
    </submittedName>
</protein>
<feature type="coiled-coil region" evidence="1">
    <location>
        <begin position="386"/>
        <end position="420"/>
    </location>
</feature>
<feature type="compositionally biased region" description="Polar residues" evidence="2">
    <location>
        <begin position="627"/>
        <end position="643"/>
    </location>
</feature>
<feature type="region of interest" description="Disordered" evidence="2">
    <location>
        <begin position="75"/>
        <end position="102"/>
    </location>
</feature>
<accession>A0A6J8D9U8</accession>
<dbReference type="Proteomes" id="UP000507470">
    <property type="component" value="Unassembled WGS sequence"/>
</dbReference>
<dbReference type="EMBL" id="CACVKT020006919">
    <property type="protein sequence ID" value="CAC5404122.1"/>
    <property type="molecule type" value="Genomic_DNA"/>
</dbReference>
<evidence type="ECO:0000313" key="3">
    <source>
        <dbReference type="EMBL" id="CAC5404122.1"/>
    </source>
</evidence>
<evidence type="ECO:0000256" key="1">
    <source>
        <dbReference type="SAM" id="Coils"/>
    </source>
</evidence>
<proteinExistence type="predicted"/>
<reference evidence="3 4" key="1">
    <citation type="submission" date="2020-06" db="EMBL/GenBank/DDBJ databases">
        <authorList>
            <person name="Li R."/>
            <person name="Bekaert M."/>
        </authorList>
    </citation>
    <scope>NUCLEOTIDE SEQUENCE [LARGE SCALE GENOMIC DNA]</scope>
    <source>
        <strain evidence="4">wild</strain>
    </source>
</reference>
<dbReference type="OrthoDB" id="10071095at2759"/>
<evidence type="ECO:0000313" key="4">
    <source>
        <dbReference type="Proteomes" id="UP000507470"/>
    </source>
</evidence>
<name>A0A6J8D9U8_MYTCO</name>
<dbReference type="AlphaFoldDB" id="A0A6J8D9U8"/>